<evidence type="ECO:0000313" key="1">
    <source>
        <dbReference type="EMBL" id="JAD48591.1"/>
    </source>
</evidence>
<name>A0A0A9ABZ5_ARUDO</name>
<dbReference type="AlphaFoldDB" id="A0A0A9ABZ5"/>
<protein>
    <submittedName>
        <fullName evidence="1">Uncharacterized protein</fullName>
    </submittedName>
</protein>
<proteinExistence type="predicted"/>
<sequence length="25" mass="3081">MTARLVICWYVLFKLCMLIKQQNKH</sequence>
<reference evidence="1" key="2">
    <citation type="journal article" date="2015" name="Data Brief">
        <title>Shoot transcriptome of the giant reed, Arundo donax.</title>
        <authorList>
            <person name="Barrero R.A."/>
            <person name="Guerrero F.D."/>
            <person name="Moolhuijzen P."/>
            <person name="Goolsby J.A."/>
            <person name="Tidwell J."/>
            <person name="Bellgard S.E."/>
            <person name="Bellgard M.I."/>
        </authorList>
    </citation>
    <scope>NUCLEOTIDE SEQUENCE</scope>
    <source>
        <tissue evidence="1">Shoot tissue taken approximately 20 cm above the soil surface</tissue>
    </source>
</reference>
<reference evidence="1" key="1">
    <citation type="submission" date="2014-09" db="EMBL/GenBank/DDBJ databases">
        <authorList>
            <person name="Magalhaes I.L.F."/>
            <person name="Oliveira U."/>
            <person name="Santos F.R."/>
            <person name="Vidigal T.H.D.A."/>
            <person name="Brescovit A.D."/>
            <person name="Santos A.J."/>
        </authorList>
    </citation>
    <scope>NUCLEOTIDE SEQUENCE</scope>
    <source>
        <tissue evidence="1">Shoot tissue taken approximately 20 cm above the soil surface</tissue>
    </source>
</reference>
<accession>A0A0A9ABZ5</accession>
<organism evidence="1">
    <name type="scientific">Arundo donax</name>
    <name type="common">Giant reed</name>
    <name type="synonym">Donax arundinaceus</name>
    <dbReference type="NCBI Taxonomy" id="35708"/>
    <lineage>
        <taxon>Eukaryota</taxon>
        <taxon>Viridiplantae</taxon>
        <taxon>Streptophyta</taxon>
        <taxon>Embryophyta</taxon>
        <taxon>Tracheophyta</taxon>
        <taxon>Spermatophyta</taxon>
        <taxon>Magnoliopsida</taxon>
        <taxon>Liliopsida</taxon>
        <taxon>Poales</taxon>
        <taxon>Poaceae</taxon>
        <taxon>PACMAD clade</taxon>
        <taxon>Arundinoideae</taxon>
        <taxon>Arundineae</taxon>
        <taxon>Arundo</taxon>
    </lineage>
</organism>
<dbReference type="EMBL" id="GBRH01249304">
    <property type="protein sequence ID" value="JAD48591.1"/>
    <property type="molecule type" value="Transcribed_RNA"/>
</dbReference>